<dbReference type="InterPro" id="IPR024881">
    <property type="entry name" value="Tip"/>
</dbReference>
<evidence type="ECO:0000256" key="4">
    <source>
        <dbReference type="SAM" id="SignalP"/>
    </source>
</evidence>
<feature type="chain" id="PRO_5047066170" evidence="4">
    <location>
        <begin position="29"/>
        <end position="467"/>
    </location>
</feature>
<keyword evidence="1 4" id="KW-0732">Signal</keyword>
<dbReference type="Gene3D" id="2.130.10.130">
    <property type="entry name" value="Integrin alpha, N-terminal"/>
    <property type="match status" value="3"/>
</dbReference>
<comment type="caution">
    <text evidence="5">The sequence shown here is derived from an EMBL/GenBank/DDBJ whole genome shotgun (WGS) entry which is preliminary data.</text>
</comment>
<dbReference type="InterPro" id="IPR028994">
    <property type="entry name" value="Integrin_alpha_N"/>
</dbReference>
<name>A0ABV5IQS8_9ACTN</name>
<dbReference type="InterPro" id="IPR013517">
    <property type="entry name" value="FG-GAP"/>
</dbReference>
<accession>A0ABV5IQS8</accession>
<keyword evidence="2" id="KW-0677">Repeat</keyword>
<gene>
    <name evidence="5" type="ORF">ACFFV7_36240</name>
</gene>
<dbReference type="PANTHER" id="PTHR13412">
    <property type="entry name" value="T-CELL IMMUNOMODULATORY PROTEIN HOMOLOG"/>
    <property type="match status" value="1"/>
</dbReference>
<dbReference type="SMART" id="SM00191">
    <property type="entry name" value="Int_alpha"/>
    <property type="match status" value="3"/>
</dbReference>
<organism evidence="5 6">
    <name type="scientific">Nonomuraea spiralis</name>
    <dbReference type="NCBI Taxonomy" id="46182"/>
    <lineage>
        <taxon>Bacteria</taxon>
        <taxon>Bacillati</taxon>
        <taxon>Actinomycetota</taxon>
        <taxon>Actinomycetes</taxon>
        <taxon>Streptosporangiales</taxon>
        <taxon>Streptosporangiaceae</taxon>
        <taxon>Nonomuraea</taxon>
    </lineage>
</organism>
<proteinExistence type="predicted"/>
<keyword evidence="3" id="KW-0325">Glycoprotein</keyword>
<dbReference type="Proteomes" id="UP001589647">
    <property type="component" value="Unassembled WGS sequence"/>
</dbReference>
<dbReference type="SUPFAM" id="SSF69318">
    <property type="entry name" value="Integrin alpha N-terminal domain"/>
    <property type="match status" value="1"/>
</dbReference>
<evidence type="ECO:0000313" key="5">
    <source>
        <dbReference type="EMBL" id="MFB9206692.1"/>
    </source>
</evidence>
<evidence type="ECO:0000313" key="6">
    <source>
        <dbReference type="Proteomes" id="UP001589647"/>
    </source>
</evidence>
<evidence type="ECO:0000256" key="3">
    <source>
        <dbReference type="ARBA" id="ARBA00023180"/>
    </source>
</evidence>
<dbReference type="RefSeq" id="WP_189650742.1">
    <property type="nucleotide sequence ID" value="NZ_BMRC01000015.1"/>
</dbReference>
<protein>
    <submittedName>
        <fullName evidence="5">FG-GAP repeat domain-containing protein</fullName>
    </submittedName>
</protein>
<dbReference type="PANTHER" id="PTHR13412:SF0">
    <property type="entry name" value="T-CELL IMMUNOMODULATORY PROTEIN"/>
    <property type="match status" value="1"/>
</dbReference>
<keyword evidence="6" id="KW-1185">Reference proteome</keyword>
<feature type="signal peptide" evidence="4">
    <location>
        <begin position="1"/>
        <end position="28"/>
    </location>
</feature>
<evidence type="ECO:0000256" key="1">
    <source>
        <dbReference type="ARBA" id="ARBA00022729"/>
    </source>
</evidence>
<sequence>MRVNKIAWSAAILAVTVGLTTPAAPAAAAPAITVKSDFNGDGYNDVAVGMPTYPGYLGTDNSGMIAVLYGGPNGLSGAKQLIRPTTGCSGESASLCRGWGKGLTSGDVDGDGRTDLVTVGLSERQVFSWTPAGITRQGGSSSAYFRGLTVGNADNDSRTDVVGLFASGWFASFGGWYNGGAFEQTSLNAPSGPLLQSTAIGTVNGDDIMEAMVLLAPTYGSTSHELWYIDSLRDPAHTPMLMGNTAACDTPDATRPACTKKDSQLGLGDVNGDGYRDLVMVTPSTGTVHVWYGSYYGAGMYQPGFTARNLSWLTTLGSTDITVTVGDINGDGRGEIAVGLPRATIAGKAAAGAVALIPGTASGPDVSAARILTQDGIASPGTAPSADPIAEESVADDRMGEAVSIIDVTADGKGELIVGVPGKNDGRGMLAVLTGNATGIPSSAQSVHAIPTGVNAADARFGAIMLR</sequence>
<reference evidence="5 6" key="1">
    <citation type="submission" date="2024-09" db="EMBL/GenBank/DDBJ databases">
        <authorList>
            <person name="Sun Q."/>
            <person name="Mori K."/>
        </authorList>
    </citation>
    <scope>NUCLEOTIDE SEQUENCE [LARGE SCALE GENOMIC DNA]</scope>
    <source>
        <strain evidence="5 6">CCM 3426</strain>
    </source>
</reference>
<dbReference type="EMBL" id="JBHMEI010000039">
    <property type="protein sequence ID" value="MFB9206692.1"/>
    <property type="molecule type" value="Genomic_DNA"/>
</dbReference>
<evidence type="ECO:0000256" key="2">
    <source>
        <dbReference type="ARBA" id="ARBA00022737"/>
    </source>
</evidence>
<dbReference type="Pfam" id="PF13517">
    <property type="entry name" value="FG-GAP_3"/>
    <property type="match status" value="2"/>
</dbReference>
<dbReference type="InterPro" id="IPR013519">
    <property type="entry name" value="Int_alpha_beta-p"/>
</dbReference>